<keyword evidence="4" id="KW-1185">Reference proteome</keyword>
<accession>A0A8J8B2T0</accession>
<evidence type="ECO:0000256" key="2">
    <source>
        <dbReference type="SAM" id="Phobius"/>
    </source>
</evidence>
<dbReference type="EMBL" id="JAGSND010000010">
    <property type="protein sequence ID" value="MBR0599051.1"/>
    <property type="molecule type" value="Genomic_DNA"/>
</dbReference>
<organism evidence="3 4">
    <name type="scientific">Sinanaerobacter chloroacetimidivorans</name>
    <dbReference type="NCBI Taxonomy" id="2818044"/>
    <lineage>
        <taxon>Bacteria</taxon>
        <taxon>Bacillati</taxon>
        <taxon>Bacillota</taxon>
        <taxon>Clostridia</taxon>
        <taxon>Peptostreptococcales</taxon>
        <taxon>Anaerovoracaceae</taxon>
        <taxon>Sinanaerobacter</taxon>
    </lineage>
</organism>
<dbReference type="Gene3D" id="1.10.287.950">
    <property type="entry name" value="Methyl-accepting chemotaxis protein"/>
    <property type="match status" value="1"/>
</dbReference>
<dbReference type="PANTHER" id="PTHR37813">
    <property type="entry name" value="FELS-2 PROPHAGE PROTEIN"/>
    <property type="match status" value="1"/>
</dbReference>
<gene>
    <name evidence="3" type="ORF">KCX82_14270</name>
</gene>
<evidence type="ECO:0000313" key="4">
    <source>
        <dbReference type="Proteomes" id="UP000675664"/>
    </source>
</evidence>
<dbReference type="RefSeq" id="WP_227019185.1">
    <property type="nucleotide sequence ID" value="NZ_JAGSND010000010.1"/>
</dbReference>
<feature type="transmembrane region" description="Helical" evidence="2">
    <location>
        <begin position="399"/>
        <end position="420"/>
    </location>
</feature>
<proteinExistence type="predicted"/>
<evidence type="ECO:0008006" key="5">
    <source>
        <dbReference type="Google" id="ProtNLM"/>
    </source>
</evidence>
<dbReference type="Proteomes" id="UP000675664">
    <property type="component" value="Unassembled WGS sequence"/>
</dbReference>
<feature type="transmembrane region" description="Helical" evidence="2">
    <location>
        <begin position="427"/>
        <end position="450"/>
    </location>
</feature>
<evidence type="ECO:0000256" key="1">
    <source>
        <dbReference type="SAM" id="Coils"/>
    </source>
</evidence>
<evidence type="ECO:0000313" key="3">
    <source>
        <dbReference type="EMBL" id="MBR0599051.1"/>
    </source>
</evidence>
<name>A0A8J8B2T0_9FIRM</name>
<comment type="caution">
    <text evidence="3">The sequence shown here is derived from an EMBL/GenBank/DDBJ whole genome shotgun (WGS) entry which is preliminary data.</text>
</comment>
<keyword evidence="2" id="KW-0812">Transmembrane</keyword>
<feature type="transmembrane region" description="Helical" evidence="2">
    <location>
        <begin position="374"/>
        <end position="393"/>
    </location>
</feature>
<keyword evidence="1" id="KW-0175">Coiled coil</keyword>
<dbReference type="PANTHER" id="PTHR37813:SF1">
    <property type="entry name" value="FELS-2 PROPHAGE PROTEIN"/>
    <property type="match status" value="1"/>
</dbReference>
<protein>
    <recommendedName>
        <fullName evidence="5">Phage tail tape measure protein</fullName>
    </recommendedName>
</protein>
<reference evidence="3" key="1">
    <citation type="submission" date="2021-04" db="EMBL/GenBank/DDBJ databases">
        <title>Sinoanaerobacter chloroacetimidivorans sp. nov., an obligate anaerobic bacterium isolated from anaerobic sludge.</title>
        <authorList>
            <person name="Bao Y."/>
        </authorList>
    </citation>
    <scope>NUCLEOTIDE SEQUENCE</scope>
    <source>
        <strain evidence="3">BAD-6</strain>
    </source>
</reference>
<keyword evidence="2" id="KW-0472">Membrane</keyword>
<sequence>MDTATKGIKGITINIGGNTSPLQKALQEVNTKTKDLSSELKQVDRLLKLDPKNTELLAQKQKLLADSVQASKDKLSQLKDAQKQVEQQFKDGKIGEEQFRAFQREVQSAEQNLKSLEAQLKETKKPLKDLTDGLDGFGNKATDMGKKLMPVTGVIAGVATGAATLAINTGKAADDINTLAKQTGLTTEAIQKFQYASDIIDVPLETFTGSLAKLTKNMQSAKNGSKNVVSAFDELGISFLDSNGQLRNNQDVFYDVIDALGKMENQTQRDALAMQIFGKSAQDLNPLMLGGADSLKQMGEEAEKAGLILSQDALDAANAFNDELDILKATAKGTYSQLGVEIGTMLMPYLKKLLETIKVFMTWLRGLDAGTLKVIGTIALLVVGIAPLLIIVGQVALGISSLITLGTTLTPIIGMATTAFKAFNLTLLANPIGILIASIVVLIAIFAHLWKTNEDFRNYFITTWTSIKDFFTVTLDSLSNIAKAKFGFIFDSIMSVFKAFKALFQGDFKGFLTGIWDMAVTWASGWRNLGQNIVSGVWQGIQDMASWFYEQIKSFFSSAISSAISAAKSAFTGGGGSSSSGSSSVSYNKNTDYQALINEAKANGAPASEITKLEKQREAKIKGEGITKYASGGVVDFTGLAQLDGTKFKSETIFNSGDSKKLYDLIHNMPSLTSYFANLMKSSIGAMRLNLNGGSSQNKVTIQMGDIIVQGNADEITLNKIRQIAQSQVDALDGEIATAFRNLASVMR</sequence>
<feature type="coiled-coil region" evidence="1">
    <location>
        <begin position="68"/>
        <end position="126"/>
    </location>
</feature>
<dbReference type="AlphaFoldDB" id="A0A8J8B2T0"/>
<reference evidence="3" key="2">
    <citation type="submission" date="2021-04" db="EMBL/GenBank/DDBJ databases">
        <authorList>
            <person name="Liu J."/>
        </authorList>
    </citation>
    <scope>NUCLEOTIDE SEQUENCE</scope>
    <source>
        <strain evidence="3">BAD-6</strain>
    </source>
</reference>
<keyword evidence="2" id="KW-1133">Transmembrane helix</keyword>